<dbReference type="PANTHER" id="PTHR10856:SF0">
    <property type="entry name" value="CORONIN"/>
    <property type="match status" value="1"/>
</dbReference>
<evidence type="ECO:0000256" key="4">
    <source>
        <dbReference type="ARBA" id="ARBA00023054"/>
    </source>
</evidence>
<dbReference type="OMA" id="YPPILMH"/>
<evidence type="ECO:0000259" key="9">
    <source>
        <dbReference type="SMART" id="SM01166"/>
    </source>
</evidence>
<evidence type="ECO:0000256" key="8">
    <source>
        <dbReference type="SAM" id="Coils"/>
    </source>
</evidence>
<evidence type="ECO:0000313" key="11">
    <source>
        <dbReference type="Proteomes" id="UP000078387"/>
    </source>
</evidence>
<evidence type="ECO:0000256" key="6">
    <source>
        <dbReference type="PROSITE-ProRule" id="PRU00221"/>
    </source>
</evidence>
<dbReference type="PANTHER" id="PTHR10856">
    <property type="entry name" value="CORONIN"/>
    <property type="match status" value="1"/>
</dbReference>
<dbReference type="GO" id="GO:0051015">
    <property type="term" value="F:actin filament binding"/>
    <property type="evidence" value="ECO:0007669"/>
    <property type="project" value="TreeGrafter"/>
</dbReference>
<evidence type="ECO:0000256" key="3">
    <source>
        <dbReference type="ARBA" id="ARBA00022737"/>
    </source>
</evidence>
<proteinExistence type="inferred from homology"/>
<dbReference type="InterPro" id="IPR019775">
    <property type="entry name" value="WD40_repeat_CS"/>
</dbReference>
<dbReference type="SMR" id="A0A5K1VI49"/>
<name>A0A5K1VI49_ENTHI</name>
<dbReference type="SUPFAM" id="SSF50978">
    <property type="entry name" value="WD40 repeat-like"/>
    <property type="match status" value="1"/>
</dbReference>
<dbReference type="PROSITE" id="PS50082">
    <property type="entry name" value="WD_REPEATS_2"/>
    <property type="match status" value="2"/>
</dbReference>
<dbReference type="InterPro" id="IPR015505">
    <property type="entry name" value="Coronin"/>
</dbReference>
<dbReference type="VEuPathDB" id="AmoebaDB:KM1_120860"/>
<dbReference type="FunFam" id="2.130.10.10:FF:000502">
    <property type="entry name" value="Coronin"/>
    <property type="match status" value="1"/>
</dbReference>
<dbReference type="SMART" id="SM01166">
    <property type="entry name" value="DUF1899"/>
    <property type="match status" value="1"/>
</dbReference>
<reference evidence="10 11" key="1">
    <citation type="submission" date="2016-05" db="EMBL/GenBank/DDBJ databases">
        <title>First whole genome sequencing of Entamoeba histolytica HM1:IMSS-clone-6.</title>
        <authorList>
            <person name="Mukherjee Avik.K."/>
            <person name="Izumyama S."/>
            <person name="Nakada-Tsukui K."/>
            <person name="Nozaki T."/>
        </authorList>
    </citation>
    <scope>NUCLEOTIDE SEQUENCE [LARGE SCALE GENOMIC DNA]</scope>
    <source>
        <strain evidence="10 11">HM1:IMSS clone 6</strain>
    </source>
</reference>
<evidence type="ECO:0000256" key="7">
    <source>
        <dbReference type="RuleBase" id="RU280818"/>
    </source>
</evidence>
<accession>A0A5K1VI49</accession>
<dbReference type="InterPro" id="IPR036322">
    <property type="entry name" value="WD40_repeat_dom_sf"/>
</dbReference>
<dbReference type="InterPro" id="IPR015048">
    <property type="entry name" value="DUF1899"/>
</dbReference>
<dbReference type="Gene3D" id="2.130.10.10">
    <property type="entry name" value="YVTN repeat-like/Quinoprotein amine dehydrogenase"/>
    <property type="match status" value="1"/>
</dbReference>
<keyword evidence="5" id="KW-0009">Actin-binding</keyword>
<dbReference type="InterPro" id="IPR015943">
    <property type="entry name" value="WD40/YVTN_repeat-like_dom_sf"/>
</dbReference>
<dbReference type="VEuPathDB" id="AmoebaDB:EHI8A_116030"/>
<evidence type="ECO:0000256" key="2">
    <source>
        <dbReference type="ARBA" id="ARBA00022574"/>
    </source>
</evidence>
<dbReference type="SMART" id="SM01167">
    <property type="entry name" value="DUF1900"/>
    <property type="match status" value="1"/>
</dbReference>
<dbReference type="PROSITE" id="PS00678">
    <property type="entry name" value="WD_REPEATS_1"/>
    <property type="match status" value="1"/>
</dbReference>
<sequence>MSYRFIRTSKYRHVFGTEFKNDQQYNGTKMTNSAWDSNIIVCGYKHFSMIWDVAGGGAFAVIPYTRVGKQCGICLVSGHKGTVLNLDYNPFNDDLIASVSEDSIIRIWGIPQECPAENIREPLQILQGHKRKVGTCNFNPCASNVLATSSADTTIKIWDIEQGEEMFSIGGFTDIVNSVSWNRIGSEFVSTCKDKKIRIIDPRQQNIVNSVIAHQGSKGMRCLWMQNNDMIVTTGFSRSAEREIALWDPRSLESPLCRHTVDNQSGVLMPFYDPDLSLLYLGGKGDSTISYFEIVHKKPYFYSLNTFRGEKPQSGLGVIPKRLCNTTICEITKFMKIVPDGVVPISFCVPRKSEFFQDDIFPNTYAGIQTETANEWKQGITNEPNLSFNFGLQYIPPEKIINSSNQCITLPKVSISNKEIKEECEQLKRRINYLETELSKKDIIINVLQSKLYKLED</sequence>
<feature type="repeat" description="WD" evidence="6">
    <location>
        <begin position="76"/>
        <end position="108"/>
    </location>
</feature>
<feature type="repeat" description="WD" evidence="6">
    <location>
        <begin position="126"/>
        <end position="168"/>
    </location>
</feature>
<dbReference type="PROSITE" id="PS50294">
    <property type="entry name" value="WD_REPEATS_REGION"/>
    <property type="match status" value="2"/>
</dbReference>
<dbReference type="InterPro" id="IPR001680">
    <property type="entry name" value="WD40_rpt"/>
</dbReference>
<evidence type="ECO:0000256" key="5">
    <source>
        <dbReference type="ARBA" id="ARBA00023203"/>
    </source>
</evidence>
<dbReference type="AlphaFoldDB" id="A0A5K1VI49"/>
<dbReference type="GO" id="GO:0007015">
    <property type="term" value="P:actin filament organization"/>
    <property type="evidence" value="ECO:0007669"/>
    <property type="project" value="TreeGrafter"/>
</dbReference>
<comment type="similarity">
    <text evidence="1 7">Belongs to the WD repeat coronin family.</text>
</comment>
<keyword evidence="3 7" id="KW-0677">Repeat</keyword>
<dbReference type="Pfam" id="PF00400">
    <property type="entry name" value="WD40"/>
    <property type="match status" value="3"/>
</dbReference>
<gene>
    <name evidence="10" type="ORF">CL6EHI_105330</name>
</gene>
<keyword evidence="4 8" id="KW-0175">Coiled coil</keyword>
<dbReference type="VEuPathDB" id="AmoebaDB:EHI5A_068320"/>
<evidence type="ECO:0000313" key="10">
    <source>
        <dbReference type="EMBL" id="GAT94910.1"/>
    </source>
</evidence>
<dbReference type="VEuPathDB" id="AmoebaDB:EHI8A_242940"/>
<keyword evidence="2 6" id="KW-0853">WD repeat</keyword>
<dbReference type="VEuPathDB" id="AmoebaDB:EHI7A_080270"/>
<feature type="domain" description="DUF1899" evidence="9">
    <location>
        <begin position="4"/>
        <end position="68"/>
    </location>
</feature>
<dbReference type="Pfam" id="PF16300">
    <property type="entry name" value="WD40_4"/>
    <property type="match status" value="1"/>
</dbReference>
<organism evidence="10 11">
    <name type="scientific">Entamoeba histolytica</name>
    <dbReference type="NCBI Taxonomy" id="5759"/>
    <lineage>
        <taxon>Eukaryota</taxon>
        <taxon>Amoebozoa</taxon>
        <taxon>Evosea</taxon>
        <taxon>Archamoebae</taxon>
        <taxon>Mastigamoebida</taxon>
        <taxon>Entamoebidae</taxon>
        <taxon>Entamoeba</taxon>
    </lineage>
</organism>
<dbReference type="SMART" id="SM00320">
    <property type="entry name" value="WD40"/>
    <property type="match status" value="4"/>
</dbReference>
<comment type="caution">
    <text evidence="10">The sequence shown here is derived from an EMBL/GenBank/DDBJ whole genome shotgun (WGS) entry which is preliminary data.</text>
</comment>
<feature type="coiled-coil region" evidence="8">
    <location>
        <begin position="410"/>
        <end position="437"/>
    </location>
</feature>
<dbReference type="EMBL" id="BDEQ01000001">
    <property type="protein sequence ID" value="GAT94910.1"/>
    <property type="molecule type" value="Genomic_DNA"/>
</dbReference>
<dbReference type="Proteomes" id="UP000078387">
    <property type="component" value="Unassembled WGS sequence"/>
</dbReference>
<dbReference type="VEuPathDB" id="AmoebaDB:EHI_105330"/>
<protein>
    <recommendedName>
        <fullName evidence="7">Coronin</fullName>
    </recommendedName>
</protein>
<evidence type="ECO:0000256" key="1">
    <source>
        <dbReference type="ARBA" id="ARBA00009482"/>
    </source>
</evidence>
<dbReference type="Pfam" id="PF08953">
    <property type="entry name" value="DUF1899"/>
    <property type="match status" value="1"/>
</dbReference>